<dbReference type="GeneID" id="29004897"/>
<dbReference type="GO" id="GO:0000272">
    <property type="term" value="P:polysaccharide catabolic process"/>
    <property type="evidence" value="ECO:0007669"/>
    <property type="project" value="InterPro"/>
</dbReference>
<dbReference type="OrthoDB" id="9971853at2759"/>
<evidence type="ECO:0000259" key="5">
    <source>
        <dbReference type="Pfam" id="PF00150"/>
    </source>
</evidence>
<keyword evidence="3 4" id="KW-0326">Glycosidase</keyword>
<name>A0A163DMN5_PHYB8</name>
<keyword evidence="7" id="KW-1185">Reference proteome</keyword>
<dbReference type="PANTHER" id="PTHR31308">
    <property type="match status" value="1"/>
</dbReference>
<keyword evidence="2 4" id="KW-0378">Hydrolase</keyword>
<evidence type="ECO:0000256" key="4">
    <source>
        <dbReference type="RuleBase" id="RU361153"/>
    </source>
</evidence>
<gene>
    <name evidence="6" type="ORF">PHYBLDRAFT_96999</name>
</gene>
<evidence type="ECO:0000313" key="7">
    <source>
        <dbReference type="Proteomes" id="UP000077315"/>
    </source>
</evidence>
<dbReference type="GO" id="GO:1904462">
    <property type="term" value="P:ergosteryl 3-beta-D-glucoside catabolic process"/>
    <property type="evidence" value="ECO:0007669"/>
    <property type="project" value="TreeGrafter"/>
</dbReference>
<dbReference type="EMBL" id="KV440983">
    <property type="protein sequence ID" value="OAD72380.1"/>
    <property type="molecule type" value="Genomic_DNA"/>
</dbReference>
<dbReference type="InterPro" id="IPR052066">
    <property type="entry name" value="Glycosphingolipid_Hydrolases"/>
</dbReference>
<dbReference type="SUPFAM" id="SSF51445">
    <property type="entry name" value="(Trans)glycosidases"/>
    <property type="match status" value="1"/>
</dbReference>
<dbReference type="Pfam" id="PF00150">
    <property type="entry name" value="Cellulase"/>
    <property type="match status" value="1"/>
</dbReference>
<dbReference type="STRING" id="763407.A0A163DMN5"/>
<dbReference type="Gene3D" id="3.20.20.80">
    <property type="entry name" value="Glycosidases"/>
    <property type="match status" value="2"/>
</dbReference>
<feature type="non-terminal residue" evidence="6">
    <location>
        <position position="555"/>
    </location>
</feature>
<dbReference type="PROSITE" id="PS00659">
    <property type="entry name" value="GLYCOSYL_HYDROL_F5"/>
    <property type="match status" value="1"/>
</dbReference>
<sequence length="555" mass="63178">LDGKWFVNRGTGQTVLFRGVNVGGGTKLPIGMPSHERNGFWVDYDRKVTFVGRPFPLNEADEHLDRLSQWGFNLLRFVVTWEAIEHQGPGIYDQDYLEYVVEVLKKCKNYKLKVFIDPHQDTWSRQCGGSGHPGWTHPLVGLDPSNFGPTAAAIVQNTYPTPESFPKMIWNTNYQRLAAATLFTLFFAGKHYAPLCIVNGVNIQTYLQSHYFNAIKQVAYRIHDNDLEDSVVIGYDSMNEPNQGYIDIPDITKLSEDDIAFKMGPMPTAYEGMRLASGIPTAVQNWVFAWNGPRKDGTIMLDPEGREAWLSEEALHEACVIFDWKRDPAWTSGCIWDIHGIWDRKSETVIQPEYFAKGQYHKYWIEFLQNYTEAIRSIHTDAIIFVQPPVIEAPPLIPRSLERLAYAPHWYDGLTLVKKKWCSYNVDVVNLNRGKYGTGPLRFLRALRVGEKAIRQCFVDQLQTIQSEGQANVGDYPCVIGEIGIPFDMEQTSKSIHSDSSISTPNSDQNKAMDANMNAIESNLLNCAIWHYMPDNDSFWGDCWNGEDLSILQLE</sequence>
<dbReference type="PANTHER" id="PTHR31308:SF5">
    <property type="entry name" value="ERGOSTERYL-BETA-GLUCOSIDASE"/>
    <property type="match status" value="1"/>
</dbReference>
<dbReference type="Proteomes" id="UP000077315">
    <property type="component" value="Unassembled WGS sequence"/>
</dbReference>
<dbReference type="RefSeq" id="XP_018290420.1">
    <property type="nucleotide sequence ID" value="XM_018443992.1"/>
</dbReference>
<dbReference type="InterPro" id="IPR017853">
    <property type="entry name" value="GH"/>
</dbReference>
<evidence type="ECO:0000256" key="3">
    <source>
        <dbReference type="ARBA" id="ARBA00023295"/>
    </source>
</evidence>
<evidence type="ECO:0000256" key="1">
    <source>
        <dbReference type="ARBA" id="ARBA00005641"/>
    </source>
</evidence>
<dbReference type="VEuPathDB" id="FungiDB:PHYBLDRAFT_96999"/>
<comment type="similarity">
    <text evidence="1 4">Belongs to the glycosyl hydrolase 5 (cellulase A) family.</text>
</comment>
<dbReference type="InterPro" id="IPR018087">
    <property type="entry name" value="Glyco_hydro_5_CS"/>
</dbReference>
<dbReference type="GO" id="GO:0050295">
    <property type="term" value="F:steryl-beta-glucosidase activity"/>
    <property type="evidence" value="ECO:0007669"/>
    <property type="project" value="TreeGrafter"/>
</dbReference>
<proteinExistence type="inferred from homology"/>
<organism evidence="6 7">
    <name type="scientific">Phycomyces blakesleeanus (strain ATCC 8743b / DSM 1359 / FGSC 10004 / NBRC 33097 / NRRL 1555)</name>
    <dbReference type="NCBI Taxonomy" id="763407"/>
    <lineage>
        <taxon>Eukaryota</taxon>
        <taxon>Fungi</taxon>
        <taxon>Fungi incertae sedis</taxon>
        <taxon>Mucoromycota</taxon>
        <taxon>Mucoromycotina</taxon>
        <taxon>Mucoromycetes</taxon>
        <taxon>Mucorales</taxon>
        <taxon>Phycomycetaceae</taxon>
        <taxon>Phycomyces</taxon>
    </lineage>
</organism>
<evidence type="ECO:0000256" key="2">
    <source>
        <dbReference type="ARBA" id="ARBA00022801"/>
    </source>
</evidence>
<feature type="non-terminal residue" evidence="6">
    <location>
        <position position="1"/>
    </location>
</feature>
<protein>
    <submittedName>
        <fullName evidence="6">Glycoside hydrolase family 5 protein</fullName>
    </submittedName>
</protein>
<accession>A0A163DMN5</accession>
<dbReference type="AlphaFoldDB" id="A0A163DMN5"/>
<feature type="domain" description="Glycoside hydrolase family 5" evidence="5">
    <location>
        <begin position="39"/>
        <end position="123"/>
    </location>
</feature>
<dbReference type="InParanoid" id="A0A163DMN5"/>
<reference evidence="7" key="1">
    <citation type="submission" date="2015-06" db="EMBL/GenBank/DDBJ databases">
        <title>Expansion of signal transduction pathways in fungi by whole-genome duplication.</title>
        <authorList>
            <consortium name="DOE Joint Genome Institute"/>
            <person name="Corrochano L.M."/>
            <person name="Kuo A."/>
            <person name="Marcet-Houben M."/>
            <person name="Polaino S."/>
            <person name="Salamov A."/>
            <person name="Villalobos J.M."/>
            <person name="Alvarez M.I."/>
            <person name="Avalos J."/>
            <person name="Benito E.P."/>
            <person name="Benoit I."/>
            <person name="Burger G."/>
            <person name="Camino L.P."/>
            <person name="Canovas D."/>
            <person name="Cerda-Olmedo E."/>
            <person name="Cheng J.-F."/>
            <person name="Dominguez A."/>
            <person name="Elias M."/>
            <person name="Eslava A.P."/>
            <person name="Glaser F."/>
            <person name="Grimwood J."/>
            <person name="Gutierrez G."/>
            <person name="Heitman J."/>
            <person name="Henrissat B."/>
            <person name="Iturriaga E.A."/>
            <person name="Lang B.F."/>
            <person name="Lavin J.L."/>
            <person name="Lee S."/>
            <person name="Li W."/>
            <person name="Lindquist E."/>
            <person name="Lopez-Garcia S."/>
            <person name="Luque E.M."/>
            <person name="Marcos A.T."/>
            <person name="Martin J."/>
            <person name="McCluskey K."/>
            <person name="Medina H.R."/>
            <person name="Miralles-Duran A."/>
            <person name="Miyazaki A."/>
            <person name="Munoz-Torres E."/>
            <person name="Oguiza J.A."/>
            <person name="Ohm R."/>
            <person name="Olmedo M."/>
            <person name="Orejas M."/>
            <person name="Ortiz-Castellanos L."/>
            <person name="Pisabarro A.G."/>
            <person name="Rodriguez-Romero J."/>
            <person name="Ruiz-Herrera J."/>
            <person name="Ruiz-Vazquez R."/>
            <person name="Sanz C."/>
            <person name="Schackwitz W."/>
            <person name="Schmutz J."/>
            <person name="Shahriari M."/>
            <person name="Shelest E."/>
            <person name="Silva-Franco F."/>
            <person name="Soanes D."/>
            <person name="Syed K."/>
            <person name="Tagua V.G."/>
            <person name="Talbot N.J."/>
            <person name="Thon M."/>
            <person name="De vries R.P."/>
            <person name="Wiebenga A."/>
            <person name="Yadav J.S."/>
            <person name="Braun E.L."/>
            <person name="Baker S."/>
            <person name="Garre V."/>
            <person name="Horwitz B."/>
            <person name="Torres-Martinez S."/>
            <person name="Idnurm A."/>
            <person name="Herrera-Estrella A."/>
            <person name="Gabaldon T."/>
            <person name="Grigoriev I.V."/>
        </authorList>
    </citation>
    <scope>NUCLEOTIDE SEQUENCE [LARGE SCALE GENOMIC DNA]</scope>
    <source>
        <strain evidence="7">NRRL 1555(-)</strain>
    </source>
</reference>
<dbReference type="InterPro" id="IPR001547">
    <property type="entry name" value="Glyco_hydro_5"/>
</dbReference>
<evidence type="ECO:0000313" key="6">
    <source>
        <dbReference type="EMBL" id="OAD72380.1"/>
    </source>
</evidence>